<dbReference type="GO" id="GO:0032259">
    <property type="term" value="P:methylation"/>
    <property type="evidence" value="ECO:0007669"/>
    <property type="project" value="UniProtKB-KW"/>
</dbReference>
<dbReference type="PANTHER" id="PTHR13369:SF0">
    <property type="entry name" value="GLUTATHIONE S-TRANSFERASE C-TERMINAL DOMAIN-CONTAINING PROTEIN"/>
    <property type="match status" value="1"/>
</dbReference>
<keyword evidence="2" id="KW-0489">Methyltransferase</keyword>
<dbReference type="EMBL" id="JBHTBD010000002">
    <property type="protein sequence ID" value="MFC7294349.1"/>
    <property type="molecule type" value="Genomic_DNA"/>
</dbReference>
<organism evidence="2 3">
    <name type="scientific">Marinobacter aromaticivorans</name>
    <dbReference type="NCBI Taxonomy" id="1494078"/>
    <lineage>
        <taxon>Bacteria</taxon>
        <taxon>Pseudomonadati</taxon>
        <taxon>Pseudomonadota</taxon>
        <taxon>Gammaproteobacteria</taxon>
        <taxon>Pseudomonadales</taxon>
        <taxon>Marinobacteraceae</taxon>
        <taxon>Marinobacter</taxon>
    </lineage>
</organism>
<dbReference type="InterPro" id="IPR029063">
    <property type="entry name" value="SAM-dependent_MTases_sf"/>
</dbReference>
<accession>A0ABW2ITL0</accession>
<sequence length="430" mass="48246">MPGCLPPGAPSGVSVQQPAESHYSRWQMLNDWLVQHQPIWQPAPFTQRRPGWIQSYPGLAHMLAELTDAECDALADAPGALAERASRHLPELALYDRLTSLPDLSPGLAEVRAATLPEARATDMPGRKREQAGAFVAALQPLKHATLDWCCGKGHLSRTLAASSRQPSEGYEWNPELVASGNRLAARFGDGVQIRRQDVMAQSLRLPDQVHVAALHACGDLHRQLLRRGAAAALPRLSVSPCCYHKISDGPYEVLSEFARAYDNRLKPHRDDLRLAVRETVTAPAGVRAQATTLSQWRLGFDGLQRAVRGADHYLPLPSCSPRLIHKGFPAFCHWAAEKKQFRLPDNIDFDYWLAHGMQRHAEVRRYELLRHVFRRPLELWMVLDYAVFLEEQGYRVRLGHFCARTLTPRNLLLDAVRVCGTPPTQHSRL</sequence>
<dbReference type="RefSeq" id="WP_100689083.1">
    <property type="nucleotide sequence ID" value="NZ_JBHTBD010000002.1"/>
</dbReference>
<dbReference type="GO" id="GO:0008168">
    <property type="term" value="F:methyltransferase activity"/>
    <property type="evidence" value="ECO:0007669"/>
    <property type="project" value="UniProtKB-KW"/>
</dbReference>
<dbReference type="Gene3D" id="3.40.50.150">
    <property type="entry name" value="Vaccinia Virus protein VP39"/>
    <property type="match status" value="1"/>
</dbReference>
<feature type="domain" description="Methyltransferase" evidence="1">
    <location>
        <begin position="145"/>
        <end position="248"/>
    </location>
</feature>
<reference evidence="3" key="1">
    <citation type="journal article" date="2019" name="Int. J. Syst. Evol. Microbiol.">
        <title>The Global Catalogue of Microorganisms (GCM) 10K type strain sequencing project: providing services to taxonomists for standard genome sequencing and annotation.</title>
        <authorList>
            <consortium name="The Broad Institute Genomics Platform"/>
            <consortium name="The Broad Institute Genome Sequencing Center for Infectious Disease"/>
            <person name="Wu L."/>
            <person name="Ma J."/>
        </authorList>
    </citation>
    <scope>NUCLEOTIDE SEQUENCE [LARGE SCALE GENOMIC DNA]</scope>
    <source>
        <strain evidence="3">CCUG 60559</strain>
    </source>
</reference>
<evidence type="ECO:0000313" key="2">
    <source>
        <dbReference type="EMBL" id="MFC7294349.1"/>
    </source>
</evidence>
<dbReference type="InterPro" id="IPR025714">
    <property type="entry name" value="Methyltranfer_dom"/>
</dbReference>
<comment type="caution">
    <text evidence="2">The sequence shown here is derived from an EMBL/GenBank/DDBJ whole genome shotgun (WGS) entry which is preliminary data.</text>
</comment>
<gene>
    <name evidence="2" type="ORF">ACFQQA_06410</name>
</gene>
<keyword evidence="3" id="KW-1185">Reference proteome</keyword>
<protein>
    <submittedName>
        <fullName evidence="2">Methyltransferase</fullName>
    </submittedName>
</protein>
<dbReference type="PANTHER" id="PTHR13369">
    <property type="match status" value="1"/>
</dbReference>
<dbReference type="SUPFAM" id="SSF53335">
    <property type="entry name" value="S-adenosyl-L-methionine-dependent methyltransferases"/>
    <property type="match status" value="1"/>
</dbReference>
<dbReference type="Proteomes" id="UP001596506">
    <property type="component" value="Unassembled WGS sequence"/>
</dbReference>
<keyword evidence="2" id="KW-0808">Transferase</keyword>
<dbReference type="Pfam" id="PF13679">
    <property type="entry name" value="Methyltransf_32"/>
    <property type="match status" value="1"/>
</dbReference>
<evidence type="ECO:0000259" key="1">
    <source>
        <dbReference type="Pfam" id="PF13679"/>
    </source>
</evidence>
<name>A0ABW2ITL0_9GAMM</name>
<dbReference type="CDD" id="cd02440">
    <property type="entry name" value="AdoMet_MTases"/>
    <property type="match status" value="1"/>
</dbReference>
<proteinExistence type="predicted"/>
<evidence type="ECO:0000313" key="3">
    <source>
        <dbReference type="Proteomes" id="UP001596506"/>
    </source>
</evidence>